<sequence>MSDTGTWTTSFAAHASTPPGPYEVLVTENAGGCSLSFSKVFTLTG</sequence>
<dbReference type="Proteomes" id="UP000604475">
    <property type="component" value="Unassembled WGS sequence"/>
</dbReference>
<dbReference type="EMBL" id="JAEACQ010000240">
    <property type="protein sequence ID" value="MBL7629976.1"/>
    <property type="molecule type" value="Genomic_DNA"/>
</dbReference>
<evidence type="ECO:0000313" key="1">
    <source>
        <dbReference type="EMBL" id="MBL7629976.1"/>
    </source>
</evidence>
<comment type="caution">
    <text evidence="1">The sequence shown here is derived from an EMBL/GenBank/DDBJ whole genome shotgun (WGS) entry which is preliminary data.</text>
</comment>
<proteinExistence type="predicted"/>
<protein>
    <submittedName>
        <fullName evidence="1">Uncharacterized protein</fullName>
    </submittedName>
</protein>
<evidence type="ECO:0000313" key="2">
    <source>
        <dbReference type="Proteomes" id="UP000604475"/>
    </source>
</evidence>
<keyword evidence="2" id="KW-1185">Reference proteome</keyword>
<dbReference type="AlphaFoldDB" id="A0A937RD76"/>
<name>A0A937RD76_9ACTN</name>
<gene>
    <name evidence="1" type="ORF">I7412_22970</name>
</gene>
<organism evidence="1 2">
    <name type="scientific">Frankia nepalensis</name>
    <dbReference type="NCBI Taxonomy" id="1836974"/>
    <lineage>
        <taxon>Bacteria</taxon>
        <taxon>Bacillati</taxon>
        <taxon>Actinomycetota</taxon>
        <taxon>Actinomycetes</taxon>
        <taxon>Frankiales</taxon>
        <taxon>Frankiaceae</taxon>
        <taxon>Frankia</taxon>
    </lineage>
</organism>
<accession>A0A937RD76</accession>
<reference evidence="1" key="1">
    <citation type="submission" date="2020-12" db="EMBL/GenBank/DDBJ databases">
        <title>Genomic characterization of non-nitrogen-fixing Frankia strains.</title>
        <authorList>
            <person name="Carlos-Shanley C."/>
            <person name="Guerra T."/>
            <person name="Hahn D."/>
        </authorList>
    </citation>
    <scope>NUCLEOTIDE SEQUENCE</scope>
    <source>
        <strain evidence="1">CN6</strain>
    </source>
</reference>
<dbReference type="RefSeq" id="WP_203001981.1">
    <property type="nucleotide sequence ID" value="NZ_JADWYU010000090.1"/>
</dbReference>